<dbReference type="EMBL" id="BPQQ01000036">
    <property type="protein sequence ID" value="GJE01342.1"/>
    <property type="molecule type" value="Genomic_DNA"/>
</dbReference>
<dbReference type="Proteomes" id="UP001055153">
    <property type="component" value="Unassembled WGS sequence"/>
</dbReference>
<reference evidence="2" key="2">
    <citation type="submission" date="2021-08" db="EMBL/GenBank/DDBJ databases">
        <authorList>
            <person name="Tani A."/>
            <person name="Ola A."/>
            <person name="Ogura Y."/>
            <person name="Katsura K."/>
            <person name="Hayashi T."/>
        </authorList>
    </citation>
    <scope>NUCLEOTIDE SEQUENCE</scope>
    <source>
        <strain evidence="2">DSM 17168</strain>
    </source>
</reference>
<sequence>MNDEDEFVPAGGGPIEMVSDIVAAYVSHNSLPSSELPRLIEVVSEAINTLRAPPAPAVEEAAKVTPAQIRKSITPDFLTSFLDGRSYKSLKRHLTKHGLTPDEYRSRFGLPRDYPMVAPNYAAQRSELAKSLGLGRGRRTRAPLVTH</sequence>
<protein>
    <submittedName>
        <fullName evidence="2">Transcriptional regulatory protein ros</fullName>
    </submittedName>
</protein>
<comment type="similarity">
    <text evidence="1">Belongs to the ros/MucR family.</text>
</comment>
<reference evidence="2" key="1">
    <citation type="journal article" date="2021" name="Front. Microbiol.">
        <title>Comprehensive Comparative Genomics and Phenotyping of Methylobacterium Species.</title>
        <authorList>
            <person name="Alessa O."/>
            <person name="Ogura Y."/>
            <person name="Fujitani Y."/>
            <person name="Takami H."/>
            <person name="Hayashi T."/>
            <person name="Sahin N."/>
            <person name="Tani A."/>
        </authorList>
    </citation>
    <scope>NUCLEOTIDE SEQUENCE</scope>
    <source>
        <strain evidence="2">DSM 17168</strain>
    </source>
</reference>
<name>A0ABQ4SE43_9HYPH</name>
<comment type="caution">
    <text evidence="2">The sequence shown here is derived from an EMBL/GenBank/DDBJ whole genome shotgun (WGS) entry which is preliminary data.</text>
</comment>
<evidence type="ECO:0000256" key="1">
    <source>
        <dbReference type="ARBA" id="ARBA00007031"/>
    </source>
</evidence>
<dbReference type="InterPro" id="IPR041920">
    <property type="entry name" value="ROS/MUCR_sf"/>
</dbReference>
<proteinExistence type="inferred from homology"/>
<evidence type="ECO:0000313" key="2">
    <source>
        <dbReference type="EMBL" id="GJE01342.1"/>
    </source>
</evidence>
<dbReference type="Pfam" id="PF05443">
    <property type="entry name" value="ROS_MUCR"/>
    <property type="match status" value="1"/>
</dbReference>
<dbReference type="RefSeq" id="WP_238236189.1">
    <property type="nucleotide sequence ID" value="NZ_BPQQ01000036.1"/>
</dbReference>
<dbReference type="Gene3D" id="1.10.10.1550">
    <property type="entry name" value="ROS/MUCR transcriptional regulator protein"/>
    <property type="match status" value="1"/>
</dbReference>
<organism evidence="2 3">
    <name type="scientific">Methylobacterium isbiliense</name>
    <dbReference type="NCBI Taxonomy" id="315478"/>
    <lineage>
        <taxon>Bacteria</taxon>
        <taxon>Pseudomonadati</taxon>
        <taxon>Pseudomonadota</taxon>
        <taxon>Alphaproteobacteria</taxon>
        <taxon>Hyphomicrobiales</taxon>
        <taxon>Methylobacteriaceae</taxon>
        <taxon>Methylobacterium</taxon>
    </lineage>
</organism>
<gene>
    <name evidence="2" type="primary">ros_8</name>
    <name evidence="2" type="ORF">GMJLKIPL_3272</name>
</gene>
<dbReference type="InterPro" id="IPR008807">
    <property type="entry name" value="ROS_MUCR"/>
</dbReference>
<keyword evidence="3" id="KW-1185">Reference proteome</keyword>
<accession>A0ABQ4SE43</accession>
<evidence type="ECO:0000313" key="3">
    <source>
        <dbReference type="Proteomes" id="UP001055153"/>
    </source>
</evidence>